<keyword evidence="2" id="KW-0223">Dioxygenase</keyword>
<evidence type="ECO:0000256" key="3">
    <source>
        <dbReference type="ARBA" id="ARBA00023002"/>
    </source>
</evidence>
<protein>
    <submittedName>
        <fullName evidence="5">Aspartyl/asparaginyl beta-hydroxylase (Cupin superfamily)</fullName>
    </submittedName>
</protein>
<gene>
    <name evidence="5" type="ORF">HNO88_003595</name>
</gene>
<dbReference type="SUPFAM" id="SSF48452">
    <property type="entry name" value="TPR-like"/>
    <property type="match status" value="1"/>
</dbReference>
<keyword evidence="6" id="KW-1185">Reference proteome</keyword>
<dbReference type="GO" id="GO:0051213">
    <property type="term" value="F:dioxygenase activity"/>
    <property type="evidence" value="ECO:0007669"/>
    <property type="project" value="UniProtKB-KW"/>
</dbReference>
<dbReference type="PANTHER" id="PTHR46332">
    <property type="entry name" value="ASPARTATE BETA-HYDROXYLASE DOMAIN-CONTAINING PROTEIN 2"/>
    <property type="match status" value="1"/>
</dbReference>
<keyword evidence="3" id="KW-0560">Oxidoreductase</keyword>
<evidence type="ECO:0000259" key="4">
    <source>
        <dbReference type="Pfam" id="PF05118"/>
    </source>
</evidence>
<dbReference type="InterPro" id="IPR007803">
    <property type="entry name" value="Asp/Arg/Pro-Hydrxlase"/>
</dbReference>
<accession>A0A7W7KDU3</accession>
<dbReference type="Gene3D" id="2.60.120.330">
    <property type="entry name" value="B-lactam Antibiotic, Isopenicillin N Synthase, Chain"/>
    <property type="match status" value="1"/>
</dbReference>
<evidence type="ECO:0000256" key="2">
    <source>
        <dbReference type="ARBA" id="ARBA00022964"/>
    </source>
</evidence>
<evidence type="ECO:0000313" key="6">
    <source>
        <dbReference type="Proteomes" id="UP000555448"/>
    </source>
</evidence>
<feature type="domain" description="Aspartyl/asparaginy/proline hydroxylase" evidence="4">
    <location>
        <begin position="197"/>
        <end position="359"/>
    </location>
</feature>
<dbReference type="GO" id="GO:0016020">
    <property type="term" value="C:membrane"/>
    <property type="evidence" value="ECO:0007669"/>
    <property type="project" value="TreeGrafter"/>
</dbReference>
<comment type="caution">
    <text evidence="5">The sequence shown here is derived from an EMBL/GenBank/DDBJ whole genome shotgun (WGS) entry which is preliminary data.</text>
</comment>
<sequence>MTDPATPQHVALAALRRGDGQAARAVLDPVERAGQATAQMRILLAQACAMLGDAAAAHRALESVLAAEPANLYALIMRGDLLAAADDPRAAVSWYEAALRHAPLAGRLPQDLLDMLRRAESAVARAGAAFEEHLRRHLQASGVAPERTDARFSEALEILAGRAQVQLQQPTSFYYPGLSQRAFFEREEFAWVPALEAATAAIRDELEALLASDEVLAPYVAAEANRPAKRHALLADPRWSAFHLYRGGVLVPENASRFPATMAALADLPIPHIAGRSPMALFSVLRPGTHIPPHHGMINTRLICHLPLIVPPRCHLRVGNHKRVVEQGRTMIFDDTIEHEAWNESEQTRVVLLFEVWRPDLSPAEREGLTALYEAIGAYGITAEDQAGA</sequence>
<evidence type="ECO:0000256" key="1">
    <source>
        <dbReference type="ARBA" id="ARBA00007730"/>
    </source>
</evidence>
<dbReference type="InterPro" id="IPR051821">
    <property type="entry name" value="Asp/Asn_beta-hydroxylase"/>
</dbReference>
<dbReference type="SUPFAM" id="SSF51197">
    <property type="entry name" value="Clavaminate synthase-like"/>
    <property type="match status" value="1"/>
</dbReference>
<dbReference type="AlphaFoldDB" id="A0A7W7KDU3"/>
<dbReference type="Gene3D" id="1.25.40.10">
    <property type="entry name" value="Tetratricopeptide repeat domain"/>
    <property type="match status" value="1"/>
</dbReference>
<comment type="similarity">
    <text evidence="1">Belongs to the aspartyl/asparaginyl beta-hydroxylase family.</text>
</comment>
<dbReference type="Pfam" id="PF05118">
    <property type="entry name" value="Asp_Arg_Hydrox"/>
    <property type="match status" value="1"/>
</dbReference>
<name>A0A7W7KDU3_9SPHN</name>
<dbReference type="InterPro" id="IPR011990">
    <property type="entry name" value="TPR-like_helical_dom_sf"/>
</dbReference>
<dbReference type="RefSeq" id="WP_184248684.1">
    <property type="nucleotide sequence ID" value="NZ_JACHLR010000018.1"/>
</dbReference>
<dbReference type="PANTHER" id="PTHR46332:SF5">
    <property type="entry name" value="ASPARTATE BETA-HYDROXYLASE DOMAIN CONTAINING 2"/>
    <property type="match status" value="1"/>
</dbReference>
<reference evidence="5 6" key="1">
    <citation type="submission" date="2020-08" db="EMBL/GenBank/DDBJ databases">
        <title>Functional genomics of gut bacteria from endangered species of beetles.</title>
        <authorList>
            <person name="Carlos-Shanley C."/>
        </authorList>
    </citation>
    <scope>NUCLEOTIDE SEQUENCE [LARGE SCALE GENOMIC DNA]</scope>
    <source>
        <strain evidence="5 6">S00245</strain>
    </source>
</reference>
<organism evidence="5 6">
    <name type="scientific">Novosphingobium chloroacetimidivorans</name>
    <dbReference type="NCBI Taxonomy" id="1428314"/>
    <lineage>
        <taxon>Bacteria</taxon>
        <taxon>Pseudomonadati</taxon>
        <taxon>Pseudomonadota</taxon>
        <taxon>Alphaproteobacteria</taxon>
        <taxon>Sphingomonadales</taxon>
        <taxon>Sphingomonadaceae</taxon>
        <taxon>Novosphingobium</taxon>
    </lineage>
</organism>
<proteinExistence type="inferred from homology"/>
<dbReference type="EMBL" id="JACHLR010000018">
    <property type="protein sequence ID" value="MBB4860253.1"/>
    <property type="molecule type" value="Genomic_DNA"/>
</dbReference>
<evidence type="ECO:0000313" key="5">
    <source>
        <dbReference type="EMBL" id="MBB4860253.1"/>
    </source>
</evidence>
<dbReference type="InterPro" id="IPR027443">
    <property type="entry name" value="IPNS-like_sf"/>
</dbReference>
<dbReference type="Proteomes" id="UP000555448">
    <property type="component" value="Unassembled WGS sequence"/>
</dbReference>